<dbReference type="Proteomes" id="UP000826300">
    <property type="component" value="Chromosome"/>
</dbReference>
<dbReference type="RefSeq" id="WP_220661035.1">
    <property type="nucleotide sequence ID" value="NZ_CP069370.1"/>
</dbReference>
<evidence type="ECO:0000313" key="2">
    <source>
        <dbReference type="EMBL" id="QYZ68815.1"/>
    </source>
</evidence>
<name>A0A8G1EAP8_9RHOB</name>
<evidence type="ECO:0000313" key="3">
    <source>
        <dbReference type="Proteomes" id="UP000826300"/>
    </source>
</evidence>
<dbReference type="EMBL" id="CP069370">
    <property type="protein sequence ID" value="QYZ68815.1"/>
    <property type="molecule type" value="Genomic_DNA"/>
</dbReference>
<evidence type="ECO:0000256" key="1">
    <source>
        <dbReference type="SAM" id="SignalP"/>
    </source>
</evidence>
<keyword evidence="1" id="KW-0732">Signal</keyword>
<accession>A0A8G1EAP8</accession>
<organism evidence="2 3">
    <name type="scientific">Neotabrizicola shimadae</name>
    <dbReference type="NCBI Taxonomy" id="2807096"/>
    <lineage>
        <taxon>Bacteria</taxon>
        <taxon>Pseudomonadati</taxon>
        <taxon>Pseudomonadota</taxon>
        <taxon>Alphaproteobacteria</taxon>
        <taxon>Rhodobacterales</taxon>
        <taxon>Paracoccaceae</taxon>
        <taxon>Neotabrizicola</taxon>
    </lineage>
</organism>
<protein>
    <submittedName>
        <fullName evidence="2">Uncharacterized protein</fullName>
    </submittedName>
</protein>
<feature type="signal peptide" evidence="1">
    <location>
        <begin position="1"/>
        <end position="19"/>
    </location>
</feature>
<dbReference type="AlphaFoldDB" id="A0A8G1EAP8"/>
<sequence>MILRPALIVLMLAPASALAQTWPQQKCALFTEAWATSAPAEGKGAPSPGFRQKIEAFIASGCETPRDACPATKADVELADALALIVALEGMSTTFLPIACP</sequence>
<gene>
    <name evidence="2" type="ORF">JO391_13710</name>
</gene>
<proteinExistence type="predicted"/>
<reference evidence="2" key="1">
    <citation type="submission" date="2021-02" db="EMBL/GenBank/DDBJ databases">
        <title>Rhodobacter shimadae sp. nov., an aerobic anoxygenic phototrophic bacterium isolated from a hot spring.</title>
        <authorList>
            <person name="Muramatsu S."/>
            <person name="Haruta S."/>
            <person name="Hirose S."/>
            <person name="Hanada S."/>
        </authorList>
    </citation>
    <scope>NUCLEOTIDE SEQUENCE</scope>
    <source>
        <strain evidence="2">N10</strain>
    </source>
</reference>
<keyword evidence="3" id="KW-1185">Reference proteome</keyword>
<dbReference type="KEGG" id="nsm:JO391_13710"/>
<feature type="chain" id="PRO_5034411576" evidence="1">
    <location>
        <begin position="20"/>
        <end position="101"/>
    </location>
</feature>